<keyword evidence="3 5" id="KW-0347">Helicase</keyword>
<dbReference type="Gene3D" id="3.40.50.300">
    <property type="entry name" value="P-loop containing nucleotide triphosphate hydrolases"/>
    <property type="match status" value="2"/>
</dbReference>
<dbReference type="SUPFAM" id="SSF52540">
    <property type="entry name" value="P-loop containing nucleoside triphosphate hydrolases"/>
    <property type="match status" value="1"/>
</dbReference>
<dbReference type="InterPro" id="IPR014016">
    <property type="entry name" value="UvrD-like_ATP-bd"/>
</dbReference>
<dbReference type="InterPro" id="IPR000212">
    <property type="entry name" value="DNA_helicase_UvrD/REP"/>
</dbReference>
<evidence type="ECO:0000313" key="7">
    <source>
        <dbReference type="EMBL" id="MDK2561974.1"/>
    </source>
</evidence>
<gene>
    <name evidence="7" type="ORF">QOZ84_00310</name>
</gene>
<evidence type="ECO:0000256" key="2">
    <source>
        <dbReference type="ARBA" id="ARBA00022801"/>
    </source>
</evidence>
<dbReference type="Pfam" id="PF00580">
    <property type="entry name" value="UvrD-helicase"/>
    <property type="match status" value="1"/>
</dbReference>
<reference evidence="7 8" key="1">
    <citation type="submission" date="2023-05" db="EMBL/GenBank/DDBJ databases">
        <title>Rombocin, a short stable natural nisin variant, displays selective antimicrobial activity against Listeria monocytogenes and employs dual mode of action to kill target bacterial strains.</title>
        <authorList>
            <person name="Wambui J."/>
            <person name="Stephan R."/>
            <person name="Kuipers O.P."/>
        </authorList>
    </citation>
    <scope>NUCLEOTIDE SEQUENCE [LARGE SCALE GENOMIC DNA]</scope>
    <source>
        <strain evidence="7 8">RC002</strain>
    </source>
</reference>
<keyword evidence="1 5" id="KW-0547">Nucleotide-binding</keyword>
<protein>
    <submittedName>
        <fullName evidence="7">UvrD-helicase domain-containing protein</fullName>
    </submittedName>
</protein>
<accession>A0ABT7E4W8</accession>
<proteinExistence type="predicted"/>
<evidence type="ECO:0000259" key="6">
    <source>
        <dbReference type="PROSITE" id="PS51198"/>
    </source>
</evidence>
<keyword evidence="2 5" id="KW-0378">Hydrolase</keyword>
<dbReference type="Proteomes" id="UP001301012">
    <property type="component" value="Unassembled WGS sequence"/>
</dbReference>
<sequence length="854" mass="101814">MKILITEIFMKNLPKEKKGIILEKVDSFINELQKNNNEIKNIPNSYSVRKIKGNDKIFKFRVDISNRVLFTFASKVVNIRDSFKVENSLIILDYCNHDNQIKRAKHLKINVSYFNIDKDEIFEELIDKNYKTYSYSPNEVITRIVDNKTLLKLIKEDEKNAIYYLNEEQEECLRPNLNPLFLFGSAGSGKTTVGVNKIYSLYKGQTINIGYFTYSKLLMNEIKLMFEYICSQNGKSDFNSDVNFNYLSKYLYNSSNKIRPIKFSDFKNWFYDSANRNSKVKQLSIDVFDIYKEIRGIIKGLVGINWMPYIEFKKTEYCIDTLEYLQNKEFATFNNHVFSLNTNVDIIKKILKDNKIENKLNIFYDLEKMQIKIEEEIISQKLIDKNIYLNLPNEYSIYSKGDRTIIYDIAFKYQEWLAKNNLYDENDVTRIVLKSLKDSKIKKYDFILIDEIQDLTEIQIYLMYKLVNNPLNILFSGDFNQTINPTFFNTTRIESLFFSNAYDKFYKKVLEINYRSCSDIVDLSNKIANLRIEKLYKNKRNDCIEKSIRESTSKPFLLNQCEYSKRKLLEMVKDRHYVAILVCDEGDKVQLKHEYGIEESVFTLSEIKGIEKDYIICLNIVSKYKEKWNDIFNGIIYDNHSLYRYYFNMLYVAVTRAREYICFYEDEDDLTLYEEIKEHIQNINTFNENELKFDYVSDDDDYFKEGQYLESKEKYEQAIFQYKKSKSKNISHCIKRCEALLLKEKGKYSEAGAKLLKLKEYILASECYIEVENYTKLLKCYVLSNKPYELIISEFKELGVDPVQIAFQKDTKELWTKQFYHLYENHIETKINKNKQNIDYINETLKILKKRYEN</sequence>
<dbReference type="PROSITE" id="PS51198">
    <property type="entry name" value="UVRD_HELICASE_ATP_BIND"/>
    <property type="match status" value="1"/>
</dbReference>
<evidence type="ECO:0000256" key="4">
    <source>
        <dbReference type="ARBA" id="ARBA00022840"/>
    </source>
</evidence>
<name>A0ABT7E4W8_9FIRM</name>
<dbReference type="InterPro" id="IPR027417">
    <property type="entry name" value="P-loop_NTPase"/>
</dbReference>
<comment type="caution">
    <text evidence="7">The sequence shown here is derived from an EMBL/GenBank/DDBJ whole genome shotgun (WGS) entry which is preliminary data.</text>
</comment>
<dbReference type="PANTHER" id="PTHR11070">
    <property type="entry name" value="UVRD / RECB / PCRA DNA HELICASE FAMILY MEMBER"/>
    <property type="match status" value="1"/>
</dbReference>
<evidence type="ECO:0000313" key="8">
    <source>
        <dbReference type="Proteomes" id="UP001301012"/>
    </source>
</evidence>
<evidence type="ECO:0000256" key="1">
    <source>
        <dbReference type="ARBA" id="ARBA00022741"/>
    </source>
</evidence>
<dbReference type="RefSeq" id="WP_284130966.1">
    <property type="nucleotide sequence ID" value="NZ_JASKYM010000001.1"/>
</dbReference>
<dbReference type="PANTHER" id="PTHR11070:SF2">
    <property type="entry name" value="ATP-DEPENDENT DNA HELICASE SRS2"/>
    <property type="match status" value="1"/>
</dbReference>
<evidence type="ECO:0000256" key="5">
    <source>
        <dbReference type="PROSITE-ProRule" id="PRU00560"/>
    </source>
</evidence>
<feature type="binding site" evidence="5">
    <location>
        <begin position="184"/>
        <end position="191"/>
    </location>
    <ligand>
        <name>ATP</name>
        <dbReference type="ChEBI" id="CHEBI:30616"/>
    </ligand>
</feature>
<dbReference type="EMBL" id="JASKYM010000001">
    <property type="protein sequence ID" value="MDK2561974.1"/>
    <property type="molecule type" value="Genomic_DNA"/>
</dbReference>
<feature type="domain" description="UvrD-like helicase ATP-binding" evidence="6">
    <location>
        <begin position="163"/>
        <end position="517"/>
    </location>
</feature>
<organism evidence="7 8">
    <name type="scientific">Romboutsia sedimentorum</name>
    <dbReference type="NCBI Taxonomy" id="1368474"/>
    <lineage>
        <taxon>Bacteria</taxon>
        <taxon>Bacillati</taxon>
        <taxon>Bacillota</taxon>
        <taxon>Clostridia</taxon>
        <taxon>Peptostreptococcales</taxon>
        <taxon>Peptostreptococcaceae</taxon>
        <taxon>Romboutsia</taxon>
    </lineage>
</organism>
<keyword evidence="8" id="KW-1185">Reference proteome</keyword>
<evidence type="ECO:0000256" key="3">
    <source>
        <dbReference type="ARBA" id="ARBA00022806"/>
    </source>
</evidence>
<keyword evidence="4 5" id="KW-0067">ATP-binding</keyword>